<dbReference type="Proteomes" id="UP000266861">
    <property type="component" value="Unassembled WGS sequence"/>
</dbReference>
<reference evidence="1 2" key="1">
    <citation type="submission" date="2018-08" db="EMBL/GenBank/DDBJ databases">
        <title>Genome and evolution of the arbuscular mycorrhizal fungus Diversispora epigaea (formerly Glomus versiforme) and its bacterial endosymbionts.</title>
        <authorList>
            <person name="Sun X."/>
            <person name="Fei Z."/>
            <person name="Harrison M."/>
        </authorList>
    </citation>
    <scope>NUCLEOTIDE SEQUENCE [LARGE SCALE GENOMIC DNA]</scope>
    <source>
        <strain evidence="1 2">IT104</strain>
    </source>
</reference>
<sequence length="149" mass="16760">MDLGKARDRSKVLESMALRNKITKNINGIKEDIALLKEIVEKMINIYQVHGTRQPEAASSCGDSGYRRDHLKIPSALYNNNPLHLARDRSKVLESMALRNKITKNINGIKEDIALLKEIVEKMINIYQVHGTRQPEAGSHQCLGSDLSI</sequence>
<protein>
    <submittedName>
        <fullName evidence="1">Uncharacterized protein</fullName>
    </submittedName>
</protein>
<name>A0A397JPD6_9GLOM</name>
<proteinExistence type="predicted"/>
<keyword evidence="2" id="KW-1185">Reference proteome</keyword>
<evidence type="ECO:0000313" key="2">
    <source>
        <dbReference type="Proteomes" id="UP000266861"/>
    </source>
</evidence>
<gene>
    <name evidence="1" type="ORF">Glove_46g23</name>
</gene>
<organism evidence="1 2">
    <name type="scientific">Diversispora epigaea</name>
    <dbReference type="NCBI Taxonomy" id="1348612"/>
    <lineage>
        <taxon>Eukaryota</taxon>
        <taxon>Fungi</taxon>
        <taxon>Fungi incertae sedis</taxon>
        <taxon>Mucoromycota</taxon>
        <taxon>Glomeromycotina</taxon>
        <taxon>Glomeromycetes</taxon>
        <taxon>Diversisporales</taxon>
        <taxon>Diversisporaceae</taxon>
        <taxon>Diversispora</taxon>
    </lineage>
</organism>
<comment type="caution">
    <text evidence="1">The sequence shown here is derived from an EMBL/GenBank/DDBJ whole genome shotgun (WGS) entry which is preliminary data.</text>
</comment>
<dbReference type="AlphaFoldDB" id="A0A397JPD6"/>
<accession>A0A397JPD6</accession>
<evidence type="ECO:0000313" key="1">
    <source>
        <dbReference type="EMBL" id="RHZ86773.1"/>
    </source>
</evidence>
<dbReference type="EMBL" id="PQFF01000043">
    <property type="protein sequence ID" value="RHZ86773.1"/>
    <property type="molecule type" value="Genomic_DNA"/>
</dbReference>